<feature type="binding site" evidence="8">
    <location>
        <position position="337"/>
    </location>
    <ligand>
        <name>FAD</name>
        <dbReference type="ChEBI" id="CHEBI:57692"/>
    </ligand>
</feature>
<comment type="cofactor">
    <cofactor evidence="8">
        <name>FAD</name>
        <dbReference type="ChEBI" id="CHEBI:57692"/>
    </cofactor>
    <text evidence="8">Binds 1 FAD per subunit.</text>
</comment>
<dbReference type="Gene3D" id="3.30.390.30">
    <property type="match status" value="1"/>
</dbReference>
<dbReference type="Pfam" id="PF02852">
    <property type="entry name" value="Pyr_redox_dim"/>
    <property type="match status" value="1"/>
</dbReference>
<dbReference type="Proteomes" id="UP000556026">
    <property type="component" value="Unassembled WGS sequence"/>
</dbReference>
<accession>A0A6V8MI65</accession>
<evidence type="ECO:0000256" key="5">
    <source>
        <dbReference type="ARBA" id="ARBA00023002"/>
    </source>
</evidence>
<comment type="similarity">
    <text evidence="1 10">Belongs to the class-I pyridine nucleotide-disulfide oxidoreductase family.</text>
</comment>
<dbReference type="AlphaFoldDB" id="A0A6V8MI65"/>
<keyword evidence="4" id="KW-0521">NADP</keyword>
<keyword evidence="7 10" id="KW-0676">Redox-active center</keyword>
<keyword evidence="8" id="KW-0520">NAD</keyword>
<evidence type="ECO:0000259" key="12">
    <source>
        <dbReference type="Pfam" id="PF07992"/>
    </source>
</evidence>
<evidence type="ECO:0000256" key="7">
    <source>
        <dbReference type="ARBA" id="ARBA00023284"/>
    </source>
</evidence>
<sequence length="505" mass="53768">MDAQLIEPDTPENRILIENVHPADWVNPEPRGRYNLVVIGAGTAGLVCAAGAAGLGARVALVERQLFGGDCLNVGCVPSKALIRTARAAFDARSSAEYAAPGGEGARADFATAMQRLHRLRAKLSAHDSARRFRDELGVDVYLGQAFFTGPNTVQVAGKTLEFSRAALCTGARAAAPDIPGLEEVGYLTNETVFSLSELPQRLAVIGAGPLGCELAQAFARLGSRVTLLQHAPQILPREDPDAAALVAESLGRDGIELELGVRIIEAKREGSEKLLRLQGGSGIRELAVDAILAGVGRAPNLEGLALEAARIRYDKNGVLVSDTLMTSNPRVYAAGDICSVHKFTHTADAQARIVIANALFGGRQRSSRLTIPWCTYTDPEIAHVGLYEKEAREKGLEVATLTVPLSEVDRAVLDGESAGFARVHLKKGTDTILGATVVARHAGEMIGELSLAITSGLGLAAIGKTIHPYPTQVEAVRKLADAYQRTRLTPLVKRLLAAWLAWQR</sequence>
<name>A0A6V8MI65_9BACT</name>
<dbReference type="PROSITE" id="PS00076">
    <property type="entry name" value="PYRIDINE_REDOX_1"/>
    <property type="match status" value="1"/>
</dbReference>
<keyword evidence="14" id="KW-1185">Reference proteome</keyword>
<dbReference type="PANTHER" id="PTHR43014">
    <property type="entry name" value="MERCURIC REDUCTASE"/>
    <property type="match status" value="1"/>
</dbReference>
<dbReference type="InterPro" id="IPR001100">
    <property type="entry name" value="Pyr_nuc-diS_OxRdtase"/>
</dbReference>
<dbReference type="InterPro" id="IPR023753">
    <property type="entry name" value="FAD/NAD-binding_dom"/>
</dbReference>
<evidence type="ECO:0000256" key="10">
    <source>
        <dbReference type="RuleBase" id="RU003691"/>
    </source>
</evidence>
<evidence type="ECO:0000256" key="1">
    <source>
        <dbReference type="ARBA" id="ARBA00007532"/>
    </source>
</evidence>
<dbReference type="RefSeq" id="WP_183354538.1">
    <property type="nucleotide sequence ID" value="NZ_BLXX01000005.1"/>
</dbReference>
<dbReference type="GO" id="GO:0003955">
    <property type="term" value="F:NAD(P)H dehydrogenase (quinone) activity"/>
    <property type="evidence" value="ECO:0007669"/>
    <property type="project" value="TreeGrafter"/>
</dbReference>
<feature type="binding site" evidence="8">
    <location>
        <begin position="207"/>
        <end position="214"/>
    </location>
    <ligand>
        <name>NAD(+)</name>
        <dbReference type="ChEBI" id="CHEBI:57540"/>
    </ligand>
</feature>
<dbReference type="SUPFAM" id="SSF51905">
    <property type="entry name" value="FAD/NAD(P)-binding domain"/>
    <property type="match status" value="1"/>
</dbReference>
<dbReference type="PRINTS" id="PR00368">
    <property type="entry name" value="FADPNR"/>
</dbReference>
<feature type="binding site" evidence="8">
    <location>
        <position position="297"/>
    </location>
    <ligand>
        <name>NAD(+)</name>
        <dbReference type="ChEBI" id="CHEBI:57540"/>
    </ligand>
</feature>
<evidence type="ECO:0000256" key="3">
    <source>
        <dbReference type="ARBA" id="ARBA00022827"/>
    </source>
</evidence>
<evidence type="ECO:0000256" key="9">
    <source>
        <dbReference type="PIRSR" id="PIRSR000350-4"/>
    </source>
</evidence>
<keyword evidence="2 10" id="KW-0285">Flavoprotein</keyword>
<feature type="domain" description="Pyridine nucleotide-disulphide oxidoreductase dimerisation" evidence="11">
    <location>
        <begin position="372"/>
        <end position="480"/>
    </location>
</feature>
<evidence type="ECO:0000313" key="14">
    <source>
        <dbReference type="Proteomes" id="UP000556026"/>
    </source>
</evidence>
<dbReference type="FunFam" id="3.30.390.30:FF:000001">
    <property type="entry name" value="Dihydrolipoyl dehydrogenase"/>
    <property type="match status" value="1"/>
</dbReference>
<keyword evidence="3 8" id="KW-0274">FAD</keyword>
<evidence type="ECO:0000256" key="4">
    <source>
        <dbReference type="ARBA" id="ARBA00022857"/>
    </source>
</evidence>
<dbReference type="PRINTS" id="PR00411">
    <property type="entry name" value="PNDRDTASEI"/>
</dbReference>
<evidence type="ECO:0000256" key="2">
    <source>
        <dbReference type="ARBA" id="ARBA00022630"/>
    </source>
</evidence>
<comment type="caution">
    <text evidence="13">The sequence shown here is derived from an EMBL/GenBank/DDBJ whole genome shotgun (WGS) entry which is preliminary data.</text>
</comment>
<dbReference type="NCBIfam" id="NF004991">
    <property type="entry name" value="PRK06370.1-3"/>
    <property type="match status" value="1"/>
</dbReference>
<dbReference type="FunFam" id="3.50.50.60:FF:000379">
    <property type="entry name" value="Mercuric reductase"/>
    <property type="match status" value="1"/>
</dbReference>
<dbReference type="InterPro" id="IPR004099">
    <property type="entry name" value="Pyr_nucl-diS_OxRdtase_dimer"/>
</dbReference>
<organism evidence="13 14">
    <name type="scientific">Geomonas silvestris</name>
    <dbReference type="NCBI Taxonomy" id="2740184"/>
    <lineage>
        <taxon>Bacteria</taxon>
        <taxon>Pseudomonadati</taxon>
        <taxon>Thermodesulfobacteriota</taxon>
        <taxon>Desulfuromonadia</taxon>
        <taxon>Geobacterales</taxon>
        <taxon>Geobacteraceae</taxon>
        <taxon>Geomonas</taxon>
    </lineage>
</organism>
<feature type="binding site" evidence="8">
    <location>
        <position position="80"/>
    </location>
    <ligand>
        <name>FAD</name>
        <dbReference type="ChEBI" id="CHEBI:57692"/>
    </ligand>
</feature>
<keyword evidence="5 10" id="KW-0560">Oxidoreductase</keyword>
<evidence type="ECO:0000256" key="8">
    <source>
        <dbReference type="PIRSR" id="PIRSR000350-3"/>
    </source>
</evidence>
<evidence type="ECO:0000259" key="11">
    <source>
        <dbReference type="Pfam" id="PF02852"/>
    </source>
</evidence>
<dbReference type="PANTHER" id="PTHR43014:SF2">
    <property type="entry name" value="MERCURIC REDUCTASE"/>
    <property type="match status" value="1"/>
</dbReference>
<dbReference type="PIRSF" id="PIRSF000350">
    <property type="entry name" value="Mercury_reductase_MerA"/>
    <property type="match status" value="1"/>
</dbReference>
<dbReference type="GO" id="GO:0016668">
    <property type="term" value="F:oxidoreductase activity, acting on a sulfur group of donors, NAD(P) as acceptor"/>
    <property type="evidence" value="ECO:0007669"/>
    <property type="project" value="InterPro"/>
</dbReference>
<dbReference type="Pfam" id="PF07992">
    <property type="entry name" value="Pyr_redox_2"/>
    <property type="match status" value="1"/>
</dbReference>
<gene>
    <name evidence="13" type="primary">lpdA-4</name>
    <name evidence="13" type="ORF">GMST_20350</name>
</gene>
<proteinExistence type="inferred from homology"/>
<reference evidence="14" key="1">
    <citation type="submission" date="2020-06" db="EMBL/GenBank/DDBJ databases">
        <title>Draft genomic sequence of Geomonas sp. Red330.</title>
        <authorList>
            <person name="Itoh H."/>
            <person name="Zhenxing X."/>
            <person name="Ushijima N."/>
            <person name="Masuda Y."/>
            <person name="Shiratori Y."/>
            <person name="Senoo K."/>
        </authorList>
    </citation>
    <scope>NUCLEOTIDE SEQUENCE [LARGE SCALE GENOMIC DNA]</scope>
    <source>
        <strain evidence="14">Red330</strain>
    </source>
</reference>
<protein>
    <submittedName>
        <fullName evidence="13">Mercuric reductase</fullName>
    </submittedName>
</protein>
<dbReference type="InterPro" id="IPR036188">
    <property type="entry name" value="FAD/NAD-bd_sf"/>
</dbReference>
<evidence type="ECO:0000256" key="6">
    <source>
        <dbReference type="ARBA" id="ARBA00023157"/>
    </source>
</evidence>
<dbReference type="Gene3D" id="3.50.50.60">
    <property type="entry name" value="FAD/NAD(P)-binding domain"/>
    <property type="match status" value="2"/>
</dbReference>
<dbReference type="SUPFAM" id="SSF55424">
    <property type="entry name" value="FAD/NAD-linked reductases, dimerisation (C-terminal) domain"/>
    <property type="match status" value="1"/>
</dbReference>
<feature type="disulfide bond" description="Redox-active" evidence="9">
    <location>
        <begin position="71"/>
        <end position="76"/>
    </location>
</feature>
<evidence type="ECO:0000313" key="13">
    <source>
        <dbReference type="EMBL" id="GFO59710.1"/>
    </source>
</evidence>
<dbReference type="GO" id="GO:0050660">
    <property type="term" value="F:flavin adenine dinucleotide binding"/>
    <property type="evidence" value="ECO:0007669"/>
    <property type="project" value="TreeGrafter"/>
</dbReference>
<feature type="domain" description="FAD/NAD(P)-binding" evidence="12">
    <location>
        <begin position="34"/>
        <end position="352"/>
    </location>
</feature>
<keyword evidence="6" id="KW-1015">Disulfide bond</keyword>
<dbReference type="InterPro" id="IPR016156">
    <property type="entry name" value="FAD/NAD-linked_Rdtase_dimer_sf"/>
</dbReference>
<dbReference type="InterPro" id="IPR012999">
    <property type="entry name" value="Pyr_OxRdtase_I_AS"/>
</dbReference>
<keyword evidence="8" id="KW-0547">Nucleotide-binding</keyword>
<dbReference type="EMBL" id="BLXX01000005">
    <property type="protein sequence ID" value="GFO59710.1"/>
    <property type="molecule type" value="Genomic_DNA"/>
</dbReference>